<dbReference type="STRING" id="1122133.SAMN02745157_4573"/>
<dbReference type="Proteomes" id="UP000184485">
    <property type="component" value="Unassembled WGS sequence"/>
</dbReference>
<sequence>MTDKSEIAALEQQIADVRANLIELTEQAAAFSGAGDEDLGAKRIAQQQAELDRLTAKRDALQKG</sequence>
<dbReference type="RefSeq" id="WP_073057926.1">
    <property type="nucleotide sequence ID" value="NZ_FQUP01000006.1"/>
</dbReference>
<feature type="coiled-coil region" evidence="1">
    <location>
        <begin position="7"/>
        <end position="64"/>
    </location>
</feature>
<protein>
    <submittedName>
        <fullName evidence="2">Uncharacterized protein</fullName>
    </submittedName>
</protein>
<evidence type="ECO:0000313" key="3">
    <source>
        <dbReference type="Proteomes" id="UP000184485"/>
    </source>
</evidence>
<dbReference type="EMBL" id="FQUP01000006">
    <property type="protein sequence ID" value="SHG63415.1"/>
    <property type="molecule type" value="Genomic_DNA"/>
</dbReference>
<proteinExistence type="predicted"/>
<evidence type="ECO:0000256" key="1">
    <source>
        <dbReference type="SAM" id="Coils"/>
    </source>
</evidence>
<dbReference type="OrthoDB" id="8452991at2"/>
<keyword evidence="3" id="KW-1185">Reference proteome</keyword>
<reference evidence="2 3" key="1">
    <citation type="submission" date="2016-11" db="EMBL/GenBank/DDBJ databases">
        <authorList>
            <person name="Jaros S."/>
            <person name="Januszkiewicz K."/>
            <person name="Wedrychowicz H."/>
        </authorList>
    </citation>
    <scope>NUCLEOTIDE SEQUENCE [LARGE SCALE GENOMIC DNA]</scope>
    <source>
        <strain evidence="2 3">DSM 19436</strain>
    </source>
</reference>
<evidence type="ECO:0000313" key="2">
    <source>
        <dbReference type="EMBL" id="SHG63415.1"/>
    </source>
</evidence>
<dbReference type="AlphaFoldDB" id="A0A1M5LEM5"/>
<accession>A0A1M5LEM5</accession>
<keyword evidence="1" id="KW-0175">Coiled coil</keyword>
<gene>
    <name evidence="2" type="ORF">SAMN02745157_4573</name>
</gene>
<name>A0A1M5LEM5_9HYPH</name>
<organism evidence="2 3">
    <name type="scientific">Kaistia soli DSM 19436</name>
    <dbReference type="NCBI Taxonomy" id="1122133"/>
    <lineage>
        <taxon>Bacteria</taxon>
        <taxon>Pseudomonadati</taxon>
        <taxon>Pseudomonadota</taxon>
        <taxon>Alphaproteobacteria</taxon>
        <taxon>Hyphomicrobiales</taxon>
        <taxon>Kaistiaceae</taxon>
        <taxon>Kaistia</taxon>
    </lineage>
</organism>